<sequence>MTGHPGNQRGKEAGARAVQAPAGKQRHRGAQTPRPRTLQQWAPRLEALDNDQEAFQKDVQAMAAKARLHPFRRHGTTLLEQKSKESTPASGKAFRKSKSVRCPPGGCNVCPWARCVLPRGLEQAFSSKNESYRTSP</sequence>
<organism evidence="2 3">
    <name type="scientific">Chionoecetes opilio</name>
    <name type="common">Atlantic snow crab</name>
    <name type="synonym">Cancer opilio</name>
    <dbReference type="NCBI Taxonomy" id="41210"/>
    <lineage>
        <taxon>Eukaryota</taxon>
        <taxon>Metazoa</taxon>
        <taxon>Ecdysozoa</taxon>
        <taxon>Arthropoda</taxon>
        <taxon>Crustacea</taxon>
        <taxon>Multicrustacea</taxon>
        <taxon>Malacostraca</taxon>
        <taxon>Eumalacostraca</taxon>
        <taxon>Eucarida</taxon>
        <taxon>Decapoda</taxon>
        <taxon>Pleocyemata</taxon>
        <taxon>Brachyura</taxon>
        <taxon>Eubrachyura</taxon>
        <taxon>Majoidea</taxon>
        <taxon>Majidae</taxon>
        <taxon>Chionoecetes</taxon>
    </lineage>
</organism>
<accession>A0A8J4XQF2</accession>
<dbReference type="AlphaFoldDB" id="A0A8J4XQF2"/>
<comment type="caution">
    <text evidence="2">The sequence shown here is derived from an EMBL/GenBank/DDBJ whole genome shotgun (WGS) entry which is preliminary data.</text>
</comment>
<name>A0A8J4XQF2_CHIOP</name>
<keyword evidence="3" id="KW-1185">Reference proteome</keyword>
<dbReference type="EMBL" id="JACEEZ010022462">
    <property type="protein sequence ID" value="KAG0712386.1"/>
    <property type="molecule type" value="Genomic_DNA"/>
</dbReference>
<proteinExistence type="predicted"/>
<evidence type="ECO:0000313" key="3">
    <source>
        <dbReference type="Proteomes" id="UP000770661"/>
    </source>
</evidence>
<evidence type="ECO:0000313" key="2">
    <source>
        <dbReference type="EMBL" id="KAG0712386.1"/>
    </source>
</evidence>
<feature type="region of interest" description="Disordered" evidence="1">
    <location>
        <begin position="71"/>
        <end position="100"/>
    </location>
</feature>
<dbReference type="Proteomes" id="UP000770661">
    <property type="component" value="Unassembled WGS sequence"/>
</dbReference>
<reference evidence="2" key="1">
    <citation type="submission" date="2020-07" db="EMBL/GenBank/DDBJ databases">
        <title>The High-quality genome of the commercially important snow crab, Chionoecetes opilio.</title>
        <authorList>
            <person name="Jeong J.-H."/>
            <person name="Ryu S."/>
        </authorList>
    </citation>
    <scope>NUCLEOTIDE SEQUENCE</scope>
    <source>
        <strain evidence="2">MADBK_172401_WGS</strain>
        <tissue evidence="2">Digestive gland</tissue>
    </source>
</reference>
<evidence type="ECO:0000256" key="1">
    <source>
        <dbReference type="SAM" id="MobiDB-lite"/>
    </source>
</evidence>
<protein>
    <submittedName>
        <fullName evidence="2">Uncharacterized protein</fullName>
    </submittedName>
</protein>
<gene>
    <name evidence="2" type="ORF">GWK47_018548</name>
</gene>
<feature type="region of interest" description="Disordered" evidence="1">
    <location>
        <begin position="1"/>
        <end position="38"/>
    </location>
</feature>